<feature type="transmembrane region" description="Helical" evidence="1">
    <location>
        <begin position="311"/>
        <end position="327"/>
    </location>
</feature>
<dbReference type="Proteomes" id="UP000273405">
    <property type="component" value="Unassembled WGS sequence"/>
</dbReference>
<keyword evidence="1" id="KW-0472">Membrane</keyword>
<organism evidence="2 3">
    <name type="scientific">Corallococcus sicarius</name>
    <dbReference type="NCBI Taxonomy" id="2316726"/>
    <lineage>
        <taxon>Bacteria</taxon>
        <taxon>Pseudomonadati</taxon>
        <taxon>Myxococcota</taxon>
        <taxon>Myxococcia</taxon>
        <taxon>Myxococcales</taxon>
        <taxon>Cystobacterineae</taxon>
        <taxon>Myxococcaceae</taxon>
        <taxon>Corallococcus</taxon>
    </lineage>
</organism>
<dbReference type="EMBL" id="RAWG01000096">
    <property type="protein sequence ID" value="RKH41969.1"/>
    <property type="molecule type" value="Genomic_DNA"/>
</dbReference>
<evidence type="ECO:0000313" key="3">
    <source>
        <dbReference type="Proteomes" id="UP000273405"/>
    </source>
</evidence>
<accession>A0A3A8NEE4</accession>
<feature type="transmembrane region" description="Helical" evidence="1">
    <location>
        <begin position="192"/>
        <end position="210"/>
    </location>
</feature>
<sequence>MQTPPPPTRRDFAASPRALWLLCLGLFVVYSTSQVKMQTDSLWSIPSAASILHEGNTDLDEFKPTFTPGTDYAHSEFGGRIYYVYPPGVMVSALPFLVAAEGVFSLVRPLLPHLGPLGARALSWLEMFQRTGWIDLGSYNRTEQLIASFYVCAAAGVLLIALRRRVSARAALATVLLFGLGTTAYSTASRVLWQHAPSLLAICCIVLLLARPVQTARTAFLLGLTVALGYVCRPTNSLSIIVVTAYLALRFWRLLPVYFAGATLVAIPFCAYNLSIYGSLLSPYYQTSLHLVADRFFMALAANLVSPSRGLWVFSPFLVLSVVGFVQQWRRRGLEPYEVAFAVIVLLHWVAISAFPMWWAGHSVGPRFFTDVLPYLVYFLAFPVQTAVEAPRQHRVLAGVLTVTAVCSVLLHWRASSSFAVHAWNSVPVNVDGAPERVWDWKDAQFLRALPSRFLSPPS</sequence>
<feature type="transmembrane region" description="Helical" evidence="1">
    <location>
        <begin position="169"/>
        <end position="186"/>
    </location>
</feature>
<reference evidence="3" key="1">
    <citation type="submission" date="2018-09" db="EMBL/GenBank/DDBJ databases">
        <authorList>
            <person name="Livingstone P.G."/>
            <person name="Whitworth D.E."/>
        </authorList>
    </citation>
    <scope>NUCLEOTIDE SEQUENCE [LARGE SCALE GENOMIC DNA]</scope>
    <source>
        <strain evidence="3">CA040B</strain>
    </source>
</reference>
<proteinExistence type="predicted"/>
<dbReference type="RefSeq" id="WP_120626291.1">
    <property type="nucleotide sequence ID" value="NZ_RAWG01000096.1"/>
</dbReference>
<feature type="transmembrane region" description="Helical" evidence="1">
    <location>
        <begin position="339"/>
        <end position="360"/>
    </location>
</feature>
<feature type="transmembrane region" description="Helical" evidence="1">
    <location>
        <begin position="255"/>
        <end position="275"/>
    </location>
</feature>
<evidence type="ECO:0000313" key="2">
    <source>
        <dbReference type="EMBL" id="RKH41969.1"/>
    </source>
</evidence>
<dbReference type="OrthoDB" id="316175at2"/>
<feature type="transmembrane region" description="Helical" evidence="1">
    <location>
        <begin position="145"/>
        <end position="162"/>
    </location>
</feature>
<keyword evidence="1" id="KW-1133">Transmembrane helix</keyword>
<evidence type="ECO:0000256" key="1">
    <source>
        <dbReference type="SAM" id="Phobius"/>
    </source>
</evidence>
<evidence type="ECO:0008006" key="4">
    <source>
        <dbReference type="Google" id="ProtNLM"/>
    </source>
</evidence>
<protein>
    <recommendedName>
        <fullName evidence="4">Glycosyltransferase RgtA/B/C/D-like domain-containing protein</fullName>
    </recommendedName>
</protein>
<dbReference type="AlphaFoldDB" id="A0A3A8NEE4"/>
<name>A0A3A8NEE4_9BACT</name>
<keyword evidence="3" id="KW-1185">Reference proteome</keyword>
<feature type="transmembrane region" description="Helical" evidence="1">
    <location>
        <begin position="82"/>
        <end position="107"/>
    </location>
</feature>
<gene>
    <name evidence="2" type="ORF">D7X12_16875</name>
</gene>
<feature type="transmembrane region" description="Helical" evidence="1">
    <location>
        <begin position="12"/>
        <end position="30"/>
    </location>
</feature>
<comment type="caution">
    <text evidence="2">The sequence shown here is derived from an EMBL/GenBank/DDBJ whole genome shotgun (WGS) entry which is preliminary data.</text>
</comment>
<keyword evidence="1" id="KW-0812">Transmembrane</keyword>